<name>A0ABR2MKI6_9ASPA</name>
<comment type="caution">
    <text evidence="2">The sequence shown here is derived from an EMBL/GenBank/DDBJ whole genome shotgun (WGS) entry which is preliminary data.</text>
</comment>
<keyword evidence="1" id="KW-1133">Transmembrane helix</keyword>
<proteinExistence type="predicted"/>
<dbReference type="EMBL" id="JBBWWR010000006">
    <property type="protein sequence ID" value="KAK8964682.1"/>
    <property type="molecule type" value="Genomic_DNA"/>
</dbReference>
<feature type="transmembrane region" description="Helical" evidence="1">
    <location>
        <begin position="16"/>
        <end position="39"/>
    </location>
</feature>
<keyword evidence="3" id="KW-1185">Reference proteome</keyword>
<evidence type="ECO:0000313" key="3">
    <source>
        <dbReference type="Proteomes" id="UP001412067"/>
    </source>
</evidence>
<dbReference type="Proteomes" id="UP001412067">
    <property type="component" value="Unassembled WGS sequence"/>
</dbReference>
<keyword evidence="1" id="KW-0812">Transmembrane</keyword>
<dbReference type="PANTHER" id="PTHR36485:SF1">
    <property type="entry name" value="TRANSMEMBRANE PROTEIN"/>
    <property type="match status" value="1"/>
</dbReference>
<reference evidence="2 3" key="1">
    <citation type="journal article" date="2022" name="Nat. Plants">
        <title>Genomes of leafy and leafless Platanthera orchids illuminate the evolution of mycoheterotrophy.</title>
        <authorList>
            <person name="Li M.H."/>
            <person name="Liu K.W."/>
            <person name="Li Z."/>
            <person name="Lu H.C."/>
            <person name="Ye Q.L."/>
            <person name="Zhang D."/>
            <person name="Wang J.Y."/>
            <person name="Li Y.F."/>
            <person name="Zhong Z.M."/>
            <person name="Liu X."/>
            <person name="Yu X."/>
            <person name="Liu D.K."/>
            <person name="Tu X.D."/>
            <person name="Liu B."/>
            <person name="Hao Y."/>
            <person name="Liao X.Y."/>
            <person name="Jiang Y.T."/>
            <person name="Sun W.H."/>
            <person name="Chen J."/>
            <person name="Chen Y.Q."/>
            <person name="Ai Y."/>
            <person name="Zhai J.W."/>
            <person name="Wu S.S."/>
            <person name="Zhou Z."/>
            <person name="Hsiao Y.Y."/>
            <person name="Wu W.L."/>
            <person name="Chen Y.Y."/>
            <person name="Lin Y.F."/>
            <person name="Hsu J.L."/>
            <person name="Li C.Y."/>
            <person name="Wang Z.W."/>
            <person name="Zhao X."/>
            <person name="Zhong W.Y."/>
            <person name="Ma X.K."/>
            <person name="Ma L."/>
            <person name="Huang J."/>
            <person name="Chen G.Z."/>
            <person name="Huang M.Z."/>
            <person name="Huang L."/>
            <person name="Peng D.H."/>
            <person name="Luo Y.B."/>
            <person name="Zou S.Q."/>
            <person name="Chen S.P."/>
            <person name="Lan S."/>
            <person name="Tsai W.C."/>
            <person name="Van de Peer Y."/>
            <person name="Liu Z.J."/>
        </authorList>
    </citation>
    <scope>NUCLEOTIDE SEQUENCE [LARGE SCALE GENOMIC DNA]</scope>
    <source>
        <strain evidence="2">Lor288</strain>
    </source>
</reference>
<evidence type="ECO:0000313" key="2">
    <source>
        <dbReference type="EMBL" id="KAK8964682.1"/>
    </source>
</evidence>
<evidence type="ECO:0000256" key="1">
    <source>
        <dbReference type="SAM" id="Phobius"/>
    </source>
</evidence>
<gene>
    <name evidence="2" type="ORF">KSP40_PGU019673</name>
</gene>
<keyword evidence="1" id="KW-0472">Membrane</keyword>
<dbReference type="PANTHER" id="PTHR36485">
    <property type="entry name" value="OS01G0939000 PROTEIN"/>
    <property type="match status" value="1"/>
</dbReference>
<sequence length="58" mass="6347">MPKNSAFLNTRSGTSLLLGACLIISGLTMFLVFMFAAIISKLLPKFDNKILSAIQNDR</sequence>
<organism evidence="2 3">
    <name type="scientific">Platanthera guangdongensis</name>
    <dbReference type="NCBI Taxonomy" id="2320717"/>
    <lineage>
        <taxon>Eukaryota</taxon>
        <taxon>Viridiplantae</taxon>
        <taxon>Streptophyta</taxon>
        <taxon>Embryophyta</taxon>
        <taxon>Tracheophyta</taxon>
        <taxon>Spermatophyta</taxon>
        <taxon>Magnoliopsida</taxon>
        <taxon>Liliopsida</taxon>
        <taxon>Asparagales</taxon>
        <taxon>Orchidaceae</taxon>
        <taxon>Orchidoideae</taxon>
        <taxon>Orchideae</taxon>
        <taxon>Orchidinae</taxon>
        <taxon>Platanthera</taxon>
    </lineage>
</organism>
<accession>A0ABR2MKI6</accession>
<protein>
    <submittedName>
        <fullName evidence="2">Uncharacterized protein</fullName>
    </submittedName>
</protein>